<evidence type="ECO:0000313" key="2">
    <source>
        <dbReference type="EMBL" id="GKX63773.1"/>
    </source>
</evidence>
<evidence type="ECO:0008006" key="4">
    <source>
        <dbReference type="Google" id="ProtNLM"/>
    </source>
</evidence>
<dbReference type="RefSeq" id="WP_261822111.1">
    <property type="nucleotide sequence ID" value="NZ_BRLJ01000006.1"/>
</dbReference>
<dbReference type="EMBL" id="BRLJ01000006">
    <property type="protein sequence ID" value="GKX63773.1"/>
    <property type="molecule type" value="Genomic_DNA"/>
</dbReference>
<comment type="caution">
    <text evidence="2">The sequence shown here is derived from an EMBL/GenBank/DDBJ whole genome shotgun (WGS) entry which is preliminary data.</text>
</comment>
<evidence type="ECO:0000313" key="3">
    <source>
        <dbReference type="Proteomes" id="UP001059610"/>
    </source>
</evidence>
<feature type="compositionally biased region" description="Basic and acidic residues" evidence="1">
    <location>
        <begin position="212"/>
        <end position="221"/>
    </location>
</feature>
<sequence>MTGVGRLTRQQQSEALSVSFEYTQSGQLKRQSLHRTDSIHSDYIEYHYDSAGNLVMRNDSRSGTDNYHYDVLGQITEHSNPMGKIQRYVYSASGDRFVESTSVDGERELTFNDGVRYRLNQAGQLVARESEARSDRLDWDENECLSDFYDIGEREPRYQYRYDALGEIVWSAHYTYHPDAGPMKQVPALTAKSIQHHSNNLTSANKPAVPHHLPDDGKRISPPDTSG</sequence>
<accession>A0ABQ5LME6</accession>
<gene>
    <name evidence="2" type="ORF">SOASR032_23420</name>
</gene>
<dbReference type="Gene3D" id="2.180.10.10">
    <property type="entry name" value="RHS repeat-associated core"/>
    <property type="match status" value="1"/>
</dbReference>
<keyword evidence="3" id="KW-1185">Reference proteome</keyword>
<evidence type="ECO:0000256" key="1">
    <source>
        <dbReference type="SAM" id="MobiDB-lite"/>
    </source>
</evidence>
<dbReference type="Proteomes" id="UP001059610">
    <property type="component" value="Unassembled WGS sequence"/>
</dbReference>
<reference evidence="2" key="1">
    <citation type="submission" date="2022-06" db="EMBL/GenBank/DDBJ databases">
        <title>Draft genome sequences of Pragia fontium str. JCM24417.</title>
        <authorList>
            <person name="Wakabayashi Y."/>
            <person name="Kojima K."/>
        </authorList>
    </citation>
    <scope>NUCLEOTIDE SEQUENCE</scope>
    <source>
        <strain evidence="2">JCM 24417</strain>
    </source>
</reference>
<proteinExistence type="predicted"/>
<organism evidence="2 3">
    <name type="scientific">Pragia fontium</name>
    <dbReference type="NCBI Taxonomy" id="82985"/>
    <lineage>
        <taxon>Bacteria</taxon>
        <taxon>Pseudomonadati</taxon>
        <taxon>Pseudomonadota</taxon>
        <taxon>Gammaproteobacteria</taxon>
        <taxon>Enterobacterales</taxon>
        <taxon>Budviciaceae</taxon>
        <taxon>Pragia</taxon>
    </lineage>
</organism>
<protein>
    <recommendedName>
        <fullName evidence="4">Cell wall-associated polypeptide CWBP200</fullName>
    </recommendedName>
</protein>
<feature type="region of interest" description="Disordered" evidence="1">
    <location>
        <begin position="200"/>
        <end position="227"/>
    </location>
</feature>
<name>A0ABQ5LME6_9GAMM</name>